<dbReference type="AlphaFoldDB" id="A0AAN6GT31"/>
<feature type="compositionally biased region" description="Polar residues" evidence="6">
    <location>
        <begin position="24"/>
        <end position="44"/>
    </location>
</feature>
<comment type="similarity">
    <text evidence="1">Belongs to the alkB family.</text>
</comment>
<keyword evidence="9" id="KW-1185">Reference proteome</keyword>
<feature type="compositionally biased region" description="Polar residues" evidence="6">
    <location>
        <begin position="307"/>
        <end position="324"/>
    </location>
</feature>
<evidence type="ECO:0000256" key="1">
    <source>
        <dbReference type="ARBA" id="ARBA00007879"/>
    </source>
</evidence>
<sequence>MQSPIKSSIASLGHARLTVPEPQLATSSSSNHAQDQATPTPSDPSSHDASTTAEDREEDESESGGFYYIPDFITEQEERLLLREIYNAPALKWKTLQNRRLQTWGGQLAGKSGDTLIPQPLPSFFVKSVSLVERIAKTGAFEHSKHAAPNHCLVNEYLSGQGIMPHEDGGAYFPAVATISLASHTLLDIYRYADVPEKQSNEGQTAHGADGTADPAPKARAREKDPAFSIFQERRSLLITTGSAYKKYLHGIAERQADGPDNLRSIINLAQLGSSEFKETITRLQQGSSMTPEVSVPTDGAGAEPTTEPQSQTRTDGSDNTEAPQSADAPTAQGAALNDEDDDALGPLLSLTDAPVVTDAGIQRQTRVSLTFRDVEKVSKGLASLLGRGGGKR</sequence>
<gene>
    <name evidence="8" type="ORF">OC846_002002</name>
</gene>
<evidence type="ECO:0000256" key="2">
    <source>
        <dbReference type="ARBA" id="ARBA00022723"/>
    </source>
</evidence>
<dbReference type="SUPFAM" id="SSF51197">
    <property type="entry name" value="Clavaminate synthase-like"/>
    <property type="match status" value="1"/>
</dbReference>
<dbReference type="Proteomes" id="UP001176517">
    <property type="component" value="Unassembled WGS sequence"/>
</dbReference>
<dbReference type="InterPro" id="IPR037151">
    <property type="entry name" value="AlkB-like_sf"/>
</dbReference>
<feature type="region of interest" description="Disordered" evidence="6">
    <location>
        <begin position="1"/>
        <end position="68"/>
    </location>
</feature>
<evidence type="ECO:0000256" key="5">
    <source>
        <dbReference type="ARBA" id="ARBA00023004"/>
    </source>
</evidence>
<proteinExistence type="inferred from homology"/>
<feature type="region of interest" description="Disordered" evidence="6">
    <location>
        <begin position="198"/>
        <end position="227"/>
    </location>
</feature>
<dbReference type="PANTHER" id="PTHR46030">
    <property type="entry name" value="ALPHA-KETOGLUTARATE-DEPENDENT DIOXYGENASE ALKB HOMOLOG 6"/>
    <property type="match status" value="1"/>
</dbReference>
<evidence type="ECO:0000313" key="9">
    <source>
        <dbReference type="Proteomes" id="UP001176517"/>
    </source>
</evidence>
<keyword evidence="2" id="KW-0479">Metal-binding</keyword>
<organism evidence="8 9">
    <name type="scientific">Tilletia horrida</name>
    <dbReference type="NCBI Taxonomy" id="155126"/>
    <lineage>
        <taxon>Eukaryota</taxon>
        <taxon>Fungi</taxon>
        <taxon>Dikarya</taxon>
        <taxon>Basidiomycota</taxon>
        <taxon>Ustilaginomycotina</taxon>
        <taxon>Exobasidiomycetes</taxon>
        <taxon>Tilletiales</taxon>
        <taxon>Tilletiaceae</taxon>
        <taxon>Tilletia</taxon>
    </lineage>
</organism>
<feature type="region of interest" description="Disordered" evidence="6">
    <location>
        <begin position="284"/>
        <end position="363"/>
    </location>
</feature>
<evidence type="ECO:0000259" key="7">
    <source>
        <dbReference type="Pfam" id="PF13532"/>
    </source>
</evidence>
<reference evidence="8" key="1">
    <citation type="journal article" date="2023" name="PhytoFront">
        <title>Draft Genome Resources of Seven Strains of Tilletia horrida, Causal Agent of Kernel Smut of Rice.</title>
        <authorList>
            <person name="Khanal S."/>
            <person name="Antony Babu S."/>
            <person name="Zhou X.G."/>
        </authorList>
    </citation>
    <scope>NUCLEOTIDE SEQUENCE</scope>
    <source>
        <strain evidence="8">TX6</strain>
    </source>
</reference>
<keyword evidence="3" id="KW-0223">Dioxygenase</keyword>
<evidence type="ECO:0000256" key="4">
    <source>
        <dbReference type="ARBA" id="ARBA00023002"/>
    </source>
</evidence>
<evidence type="ECO:0000256" key="3">
    <source>
        <dbReference type="ARBA" id="ARBA00022964"/>
    </source>
</evidence>
<feature type="compositionally biased region" description="Polar residues" evidence="6">
    <location>
        <begin position="1"/>
        <end position="10"/>
    </location>
</feature>
<dbReference type="InterPro" id="IPR032862">
    <property type="entry name" value="ALKBH6"/>
</dbReference>
<dbReference type="GO" id="GO:0005634">
    <property type="term" value="C:nucleus"/>
    <property type="evidence" value="ECO:0007669"/>
    <property type="project" value="TreeGrafter"/>
</dbReference>
<dbReference type="GO" id="GO:0046872">
    <property type="term" value="F:metal ion binding"/>
    <property type="evidence" value="ECO:0007669"/>
    <property type="project" value="UniProtKB-KW"/>
</dbReference>
<accession>A0AAN6GT31</accession>
<dbReference type="Gene3D" id="2.60.120.590">
    <property type="entry name" value="Alpha-ketoglutarate-dependent dioxygenase AlkB-like"/>
    <property type="match status" value="1"/>
</dbReference>
<keyword evidence="4" id="KW-0560">Oxidoreductase</keyword>
<dbReference type="PANTHER" id="PTHR46030:SF1">
    <property type="entry name" value="ALPHA-KETOGLUTARATE-DEPENDENT DIOXYGENASE ALKB HOMOLOG 6"/>
    <property type="match status" value="1"/>
</dbReference>
<evidence type="ECO:0000256" key="6">
    <source>
        <dbReference type="SAM" id="MobiDB-lite"/>
    </source>
</evidence>
<feature type="domain" description="Alpha-ketoglutarate-dependent dioxygenase AlkB-like" evidence="7">
    <location>
        <begin position="67"/>
        <end position="258"/>
    </location>
</feature>
<name>A0AAN6GT31_9BASI</name>
<dbReference type="EMBL" id="JAPDMZ010000035">
    <property type="protein sequence ID" value="KAK0554668.1"/>
    <property type="molecule type" value="Genomic_DNA"/>
</dbReference>
<evidence type="ECO:0000313" key="8">
    <source>
        <dbReference type="EMBL" id="KAK0554668.1"/>
    </source>
</evidence>
<dbReference type="InterPro" id="IPR027450">
    <property type="entry name" value="AlkB-like"/>
</dbReference>
<dbReference type="Pfam" id="PF13532">
    <property type="entry name" value="2OG-FeII_Oxy_2"/>
    <property type="match status" value="1"/>
</dbReference>
<protein>
    <recommendedName>
        <fullName evidence="7">Alpha-ketoglutarate-dependent dioxygenase AlkB-like domain-containing protein</fullName>
    </recommendedName>
</protein>
<keyword evidence="5" id="KW-0408">Iron</keyword>
<comment type="caution">
    <text evidence="8">The sequence shown here is derived from an EMBL/GenBank/DDBJ whole genome shotgun (WGS) entry which is preliminary data.</text>
</comment>
<dbReference type="GO" id="GO:0051213">
    <property type="term" value="F:dioxygenase activity"/>
    <property type="evidence" value="ECO:0007669"/>
    <property type="project" value="UniProtKB-KW"/>
</dbReference>